<keyword evidence="5" id="KW-1133">Transmembrane helix</keyword>
<evidence type="ECO:0000256" key="5">
    <source>
        <dbReference type="ARBA" id="ARBA00022989"/>
    </source>
</evidence>
<evidence type="ECO:0000256" key="3">
    <source>
        <dbReference type="ARBA" id="ARBA00022692"/>
    </source>
</evidence>
<dbReference type="InterPro" id="IPR000326">
    <property type="entry name" value="PAP2/HPO"/>
</dbReference>
<accession>A0A5C4R8I3</accession>
<dbReference type="RefSeq" id="WP_045999746.1">
    <property type="nucleotide sequence ID" value="NZ_VDDC01000009.1"/>
</dbReference>
<dbReference type="EMBL" id="VDDC01000009">
    <property type="protein sequence ID" value="TNH40296.1"/>
    <property type="molecule type" value="Genomic_DNA"/>
</dbReference>
<dbReference type="Pfam" id="PF01569">
    <property type="entry name" value="PAP2"/>
    <property type="match status" value="1"/>
</dbReference>
<dbReference type="Proteomes" id="UP000304880">
    <property type="component" value="Unassembled WGS sequence"/>
</dbReference>
<feature type="region of interest" description="Disordered" evidence="7">
    <location>
        <begin position="1"/>
        <end position="24"/>
    </location>
</feature>
<dbReference type="InterPro" id="IPR036938">
    <property type="entry name" value="PAP2/HPO_sf"/>
</dbReference>
<dbReference type="SUPFAM" id="SSF48317">
    <property type="entry name" value="Acid phosphatase/Vanadium-dependent haloperoxidase"/>
    <property type="match status" value="1"/>
</dbReference>
<evidence type="ECO:0000313" key="9">
    <source>
        <dbReference type="EMBL" id="TNH40296.1"/>
    </source>
</evidence>
<keyword evidence="6" id="KW-0472">Membrane</keyword>
<dbReference type="GO" id="GO:0016787">
    <property type="term" value="F:hydrolase activity"/>
    <property type="evidence" value="ECO:0007669"/>
    <property type="project" value="UniProtKB-KW"/>
</dbReference>
<sequence>MNTTIRTPGADDAGPLEQADKEAAAQAARHRHHPVVKAVGTLSEVADQVPLSLVCGSVILGGALSGQDHVARTGLRMMAAHVLANSVKRVIKNRFRRTRPVEMIKRQDYRCEPGESRGGHETSFPSGHTAGAVAVAVVVARDLPHMAVPALGVAAMIAGIQVPRGKHYPGDVAAGAVLGLVSALVVRRLWDRAARD</sequence>
<dbReference type="SMART" id="SM00014">
    <property type="entry name" value="acidPPc"/>
    <property type="match status" value="1"/>
</dbReference>
<evidence type="ECO:0000256" key="4">
    <source>
        <dbReference type="ARBA" id="ARBA00022801"/>
    </source>
</evidence>
<dbReference type="GO" id="GO:0005886">
    <property type="term" value="C:plasma membrane"/>
    <property type="evidence" value="ECO:0007669"/>
    <property type="project" value="UniProtKB-SubCell"/>
</dbReference>
<comment type="caution">
    <text evidence="9">The sequence shown here is derived from an EMBL/GenBank/DDBJ whole genome shotgun (WGS) entry which is preliminary data.</text>
</comment>
<evidence type="ECO:0000256" key="7">
    <source>
        <dbReference type="SAM" id="MobiDB-lite"/>
    </source>
</evidence>
<dbReference type="PANTHER" id="PTHR14969:SF62">
    <property type="entry name" value="DECAPRENYLPHOSPHORYL-5-PHOSPHORIBOSE PHOSPHATASE RV3807C-RELATED"/>
    <property type="match status" value="1"/>
</dbReference>
<comment type="subcellular location">
    <subcellularLocation>
        <location evidence="1">Cell membrane</location>
        <topology evidence="1">Multi-pass membrane protein</topology>
    </subcellularLocation>
</comment>
<evidence type="ECO:0000259" key="8">
    <source>
        <dbReference type="SMART" id="SM00014"/>
    </source>
</evidence>
<protein>
    <submittedName>
        <fullName evidence="9">Phosphatase PAP2 family protein</fullName>
    </submittedName>
</protein>
<name>A0A5C4R8I3_9RHOB</name>
<evidence type="ECO:0000256" key="6">
    <source>
        <dbReference type="ARBA" id="ARBA00023136"/>
    </source>
</evidence>
<keyword evidence="2" id="KW-1003">Cell membrane</keyword>
<dbReference type="PANTHER" id="PTHR14969">
    <property type="entry name" value="SPHINGOSINE-1-PHOSPHATE PHOSPHOHYDROLASE"/>
    <property type="match status" value="1"/>
</dbReference>
<dbReference type="AlphaFoldDB" id="A0A5C4R8I3"/>
<organism evidence="9 10">
    <name type="scientific">Paracoccus haeundaensis</name>
    <dbReference type="NCBI Taxonomy" id="225362"/>
    <lineage>
        <taxon>Bacteria</taxon>
        <taxon>Pseudomonadati</taxon>
        <taxon>Pseudomonadota</taxon>
        <taxon>Alphaproteobacteria</taxon>
        <taxon>Rhodobacterales</taxon>
        <taxon>Paracoccaceae</taxon>
        <taxon>Paracoccus</taxon>
    </lineage>
</organism>
<keyword evidence="10" id="KW-1185">Reference proteome</keyword>
<proteinExistence type="predicted"/>
<evidence type="ECO:0000313" key="10">
    <source>
        <dbReference type="Proteomes" id="UP000304880"/>
    </source>
</evidence>
<evidence type="ECO:0000256" key="1">
    <source>
        <dbReference type="ARBA" id="ARBA00004651"/>
    </source>
</evidence>
<keyword evidence="4" id="KW-0378">Hydrolase</keyword>
<reference evidence="9 10" key="1">
    <citation type="submission" date="2019-06" db="EMBL/GenBank/DDBJ databases">
        <authorList>
            <person name="Li J."/>
        </authorList>
    </citation>
    <scope>NUCLEOTIDE SEQUENCE [LARGE SCALE GENOMIC DNA]</scope>
    <source>
        <strain evidence="9 10">CGMCC 1.8012</strain>
    </source>
</reference>
<keyword evidence="3" id="KW-0812">Transmembrane</keyword>
<gene>
    <name evidence="9" type="ORF">FHD67_05325</name>
</gene>
<feature type="domain" description="Phosphatidic acid phosphatase type 2/haloperoxidase" evidence="8">
    <location>
        <begin position="75"/>
        <end position="187"/>
    </location>
</feature>
<dbReference type="Gene3D" id="1.20.144.10">
    <property type="entry name" value="Phosphatidic acid phosphatase type 2/haloperoxidase"/>
    <property type="match status" value="1"/>
</dbReference>
<evidence type="ECO:0000256" key="2">
    <source>
        <dbReference type="ARBA" id="ARBA00022475"/>
    </source>
</evidence>